<feature type="region of interest" description="Disordered" evidence="1">
    <location>
        <begin position="67"/>
        <end position="105"/>
    </location>
</feature>
<name>A0A0M0JZC8_9EUKA</name>
<dbReference type="EMBL" id="JWZX01001876">
    <property type="protein sequence ID" value="KOO31986.1"/>
    <property type="molecule type" value="Genomic_DNA"/>
</dbReference>
<feature type="non-terminal residue" evidence="3">
    <location>
        <position position="1"/>
    </location>
</feature>
<keyword evidence="3" id="KW-0675">Receptor</keyword>
<dbReference type="GO" id="GO:0016020">
    <property type="term" value="C:membrane"/>
    <property type="evidence" value="ECO:0007669"/>
    <property type="project" value="InterPro"/>
</dbReference>
<dbReference type="InterPro" id="IPR015925">
    <property type="entry name" value="Ryanodine_IP3_receptor"/>
</dbReference>
<dbReference type="AlphaFoldDB" id="A0A0M0JZC8"/>
<evidence type="ECO:0000313" key="3">
    <source>
        <dbReference type="EMBL" id="KOO31986.1"/>
    </source>
</evidence>
<dbReference type="Proteomes" id="UP000037460">
    <property type="component" value="Unassembled WGS sequence"/>
</dbReference>
<keyword evidence="4" id="KW-1185">Reference proteome</keyword>
<sequence>VKADLLDGSRCAWTDQVRLRHVGTDCVLSVVLSARSASGAVLSAGSSRETSRRSRLTWDLARQISRDLDRSESGGSAGDDSAREEARSAPPFLRRKTSRSASRSTFLVEQDDEMVEPSQLTNLRATRVMRDEDVFGLVAVERAEEADIHFAKDISEKLRAFWGAPSWQPCAQDGALAERAACDFKPLIHLLSELIVFVTSTDEIDPLKREGLPIFSRQTLLREQGVVELVLLTLMTSDCLPHQVLLTLTEPFKPHLFAFEDLGGHNGSPSGHAASQLKRSMVLALRLCRHLVRDNSPNKRCMVSHVPLFQSMLSKGLKAAQTLRECFADNVQMLDLVTDELVDRFVQLIREAGRETYFVEFLMVLCECQGKAVRHNQWRVCRLLMQAAPELLLQLRLTPTGEIAISGDPRFFPTFHDVREIA</sequence>
<dbReference type="InterPro" id="IPR000699">
    <property type="entry name" value="RIH_dom"/>
</dbReference>
<accession>A0A0M0JZC8</accession>
<evidence type="ECO:0000256" key="1">
    <source>
        <dbReference type="SAM" id="MobiDB-lite"/>
    </source>
</evidence>
<reference evidence="4" key="1">
    <citation type="journal article" date="2015" name="PLoS Genet.">
        <title>Genome Sequence and Transcriptome Analyses of Chrysochromulina tobin: Metabolic Tools for Enhanced Algal Fitness in the Prominent Order Prymnesiales (Haptophyceae).</title>
        <authorList>
            <person name="Hovde B.T."/>
            <person name="Deodato C.R."/>
            <person name="Hunsperger H.M."/>
            <person name="Ryken S.A."/>
            <person name="Yost W."/>
            <person name="Jha R.K."/>
            <person name="Patterson J."/>
            <person name="Monnat R.J. Jr."/>
            <person name="Barlow S.B."/>
            <person name="Starkenburg S.R."/>
            <person name="Cattolico R.A."/>
        </authorList>
    </citation>
    <scope>NUCLEOTIDE SEQUENCE</scope>
    <source>
        <strain evidence="4">CCMP291</strain>
    </source>
</reference>
<dbReference type="SUPFAM" id="SSF100909">
    <property type="entry name" value="IP3 receptor type 1 binding core, domain 2"/>
    <property type="match status" value="1"/>
</dbReference>
<dbReference type="InterPro" id="IPR035910">
    <property type="entry name" value="RyR/IP3R_RIH_dom_sf"/>
</dbReference>
<protein>
    <submittedName>
        <fullName evidence="3">Inositol-1,4,5-triphosphate receptor</fullName>
    </submittedName>
</protein>
<dbReference type="Pfam" id="PF01365">
    <property type="entry name" value="RYDR_ITPR"/>
    <property type="match status" value="1"/>
</dbReference>
<evidence type="ECO:0000313" key="4">
    <source>
        <dbReference type="Proteomes" id="UP000037460"/>
    </source>
</evidence>
<dbReference type="GO" id="GO:0005262">
    <property type="term" value="F:calcium channel activity"/>
    <property type="evidence" value="ECO:0007669"/>
    <property type="project" value="InterPro"/>
</dbReference>
<proteinExistence type="predicted"/>
<dbReference type="PANTHER" id="PTHR13715:SF99">
    <property type="entry name" value="INOSITOL 1,4,5-TRISPHOSPHATE RECEPTOR-LIKE PROTEIN A"/>
    <property type="match status" value="1"/>
</dbReference>
<dbReference type="PANTHER" id="PTHR13715">
    <property type="entry name" value="RYANODINE RECEPTOR AND IP3 RECEPTOR"/>
    <property type="match status" value="1"/>
</dbReference>
<feature type="domain" description="RIH" evidence="2">
    <location>
        <begin position="189"/>
        <end position="394"/>
    </location>
</feature>
<evidence type="ECO:0000259" key="2">
    <source>
        <dbReference type="Pfam" id="PF01365"/>
    </source>
</evidence>
<organism evidence="3 4">
    <name type="scientific">Chrysochromulina tobinii</name>
    <dbReference type="NCBI Taxonomy" id="1460289"/>
    <lineage>
        <taxon>Eukaryota</taxon>
        <taxon>Haptista</taxon>
        <taxon>Haptophyta</taxon>
        <taxon>Prymnesiophyceae</taxon>
        <taxon>Prymnesiales</taxon>
        <taxon>Chrysochromulinaceae</taxon>
        <taxon>Chrysochromulina</taxon>
    </lineage>
</organism>
<comment type="caution">
    <text evidence="3">The sequence shown here is derived from an EMBL/GenBank/DDBJ whole genome shotgun (WGS) entry which is preliminary data.</text>
</comment>
<dbReference type="Gene3D" id="1.25.10.30">
    <property type="entry name" value="IP3 receptor type 1 binding core, RIH domain"/>
    <property type="match status" value="1"/>
</dbReference>
<dbReference type="OrthoDB" id="6109112at2759"/>
<gene>
    <name evidence="3" type="ORF">Ctob_011563</name>
</gene>